<evidence type="ECO:0000313" key="4">
    <source>
        <dbReference type="Proteomes" id="UP000460272"/>
    </source>
</evidence>
<evidence type="ECO:0000259" key="2">
    <source>
        <dbReference type="Pfam" id="PF00534"/>
    </source>
</evidence>
<reference evidence="3 4" key="1">
    <citation type="submission" date="2018-11" db="EMBL/GenBank/DDBJ databases">
        <title>Trebonia kvetii gen.nov., sp.nov., a novel acidophilic actinobacterium, and proposal of the new actinobacterial family Treboniaceae fam. nov.</title>
        <authorList>
            <person name="Rapoport D."/>
            <person name="Sagova-Mareckova M."/>
            <person name="Sedlacek I."/>
            <person name="Provaznik J."/>
            <person name="Kralova S."/>
            <person name="Pavlinic D."/>
            <person name="Benes V."/>
            <person name="Kopecky J."/>
        </authorList>
    </citation>
    <scope>NUCLEOTIDE SEQUENCE [LARGE SCALE GENOMIC DNA]</scope>
    <source>
        <strain evidence="3 4">15Tr583</strain>
    </source>
</reference>
<organism evidence="3 4">
    <name type="scientific">Trebonia kvetii</name>
    <dbReference type="NCBI Taxonomy" id="2480626"/>
    <lineage>
        <taxon>Bacteria</taxon>
        <taxon>Bacillati</taxon>
        <taxon>Actinomycetota</taxon>
        <taxon>Actinomycetes</taxon>
        <taxon>Streptosporangiales</taxon>
        <taxon>Treboniaceae</taxon>
        <taxon>Trebonia</taxon>
    </lineage>
</organism>
<dbReference type="Gene3D" id="3.40.50.2000">
    <property type="entry name" value="Glycogen Phosphorylase B"/>
    <property type="match status" value="2"/>
</dbReference>
<dbReference type="AlphaFoldDB" id="A0A6P2C459"/>
<evidence type="ECO:0000313" key="3">
    <source>
        <dbReference type="EMBL" id="TVZ06174.1"/>
    </source>
</evidence>
<dbReference type="PANTHER" id="PTHR46401">
    <property type="entry name" value="GLYCOSYLTRANSFERASE WBBK-RELATED"/>
    <property type="match status" value="1"/>
</dbReference>
<accession>A0A6P2C459</accession>
<gene>
    <name evidence="3" type="ORF">EAS64_01655</name>
</gene>
<evidence type="ECO:0000256" key="1">
    <source>
        <dbReference type="ARBA" id="ARBA00022679"/>
    </source>
</evidence>
<keyword evidence="4" id="KW-1185">Reference proteome</keyword>
<dbReference type="GO" id="GO:0009103">
    <property type="term" value="P:lipopolysaccharide biosynthetic process"/>
    <property type="evidence" value="ECO:0007669"/>
    <property type="project" value="TreeGrafter"/>
</dbReference>
<proteinExistence type="predicted"/>
<sequence>MVSLATARKTFPGHHFNFRMSYMKNSLRFITLSKYPPYRSGHAKQALWNNTALAVLTGAEQHQVTYCGASPDPEDDAGQGVVVHHVREVPGNRRVPDGHLLRAVGAELYRACLENDIDVINTYYIDPHAALANRVADAVALLRRRPIVIHSIEGSDVLESVCEHLVDGSAGVLFGDVMRADVLCTVSHYTAQRFLAGAEAVGGARLADTLAESIVLRYPGLPPVAYAQPSQEELREFRQRSGLRQDSVIISTLGRLEEEKGLDTLLAIADLAAACRPEFEFVIAGTGSLGDVLTERAATMPNLTVLRNVSSHDAQCLRATSEVGVFPTRVIPGFIETFCVAALEYEALGVPVLASSIGGVPEATPDDRFLVAPHTAPAEWLARIEDVLANRAERSAVAAAFAGKFTSARSAQRLIDLANLAADRFNRSVPLKADPVDDYLATWPARRQLFAEPVQM</sequence>
<dbReference type="GO" id="GO:0016757">
    <property type="term" value="F:glycosyltransferase activity"/>
    <property type="evidence" value="ECO:0007669"/>
    <property type="project" value="InterPro"/>
</dbReference>
<keyword evidence="1 3" id="KW-0808">Transferase</keyword>
<dbReference type="Pfam" id="PF00534">
    <property type="entry name" value="Glycos_transf_1"/>
    <property type="match status" value="1"/>
</dbReference>
<dbReference type="OrthoDB" id="9787111at2"/>
<dbReference type="InterPro" id="IPR001296">
    <property type="entry name" value="Glyco_trans_1"/>
</dbReference>
<dbReference type="SUPFAM" id="SSF53756">
    <property type="entry name" value="UDP-Glycosyltransferase/glycogen phosphorylase"/>
    <property type="match status" value="1"/>
</dbReference>
<name>A0A6P2C459_9ACTN</name>
<feature type="domain" description="Glycosyl transferase family 1" evidence="2">
    <location>
        <begin position="236"/>
        <end position="396"/>
    </location>
</feature>
<dbReference type="CDD" id="cd03801">
    <property type="entry name" value="GT4_PimA-like"/>
    <property type="match status" value="1"/>
</dbReference>
<dbReference type="EMBL" id="RPFW01000001">
    <property type="protein sequence ID" value="TVZ06174.1"/>
    <property type="molecule type" value="Genomic_DNA"/>
</dbReference>
<comment type="caution">
    <text evidence="3">The sequence shown here is derived from an EMBL/GenBank/DDBJ whole genome shotgun (WGS) entry which is preliminary data.</text>
</comment>
<dbReference type="Proteomes" id="UP000460272">
    <property type="component" value="Unassembled WGS sequence"/>
</dbReference>
<protein>
    <submittedName>
        <fullName evidence="3">Glycosyltransferase</fullName>
    </submittedName>
</protein>
<dbReference type="PANTHER" id="PTHR46401:SF2">
    <property type="entry name" value="GLYCOSYLTRANSFERASE WBBK-RELATED"/>
    <property type="match status" value="1"/>
</dbReference>